<proteinExistence type="predicted"/>
<sequence>MFHYVTLPYLPSFIEIDTQCKSLAEHTSTTRGSASPFWSYVLYIDSKSLGRPSYPGN</sequence>
<dbReference type="AlphaFoldDB" id="A0A1J8R1B8"/>
<evidence type="ECO:0000313" key="1">
    <source>
        <dbReference type="EMBL" id="OJA19600.1"/>
    </source>
</evidence>
<gene>
    <name evidence="1" type="ORF">AZE42_09620</name>
</gene>
<reference evidence="1 2" key="1">
    <citation type="submission" date="2016-03" db="EMBL/GenBank/DDBJ databases">
        <title>Comparative genomics of the ectomycorrhizal sister species Rhizopogon vinicolor and Rhizopogon vesiculosus (Basidiomycota: Boletales) reveals a divergence of the mating type B locus.</title>
        <authorList>
            <person name="Mujic A.B."/>
            <person name="Kuo A."/>
            <person name="Tritt A."/>
            <person name="Lipzen A."/>
            <person name="Chen C."/>
            <person name="Johnson J."/>
            <person name="Sharma A."/>
            <person name="Barry K."/>
            <person name="Grigoriev I.V."/>
            <person name="Spatafora J.W."/>
        </authorList>
    </citation>
    <scope>NUCLEOTIDE SEQUENCE [LARGE SCALE GENOMIC DNA]</scope>
    <source>
        <strain evidence="1 2">AM-OR11-056</strain>
    </source>
</reference>
<organism evidence="1 2">
    <name type="scientific">Rhizopogon vesiculosus</name>
    <dbReference type="NCBI Taxonomy" id="180088"/>
    <lineage>
        <taxon>Eukaryota</taxon>
        <taxon>Fungi</taxon>
        <taxon>Dikarya</taxon>
        <taxon>Basidiomycota</taxon>
        <taxon>Agaricomycotina</taxon>
        <taxon>Agaricomycetes</taxon>
        <taxon>Agaricomycetidae</taxon>
        <taxon>Boletales</taxon>
        <taxon>Suillineae</taxon>
        <taxon>Rhizopogonaceae</taxon>
        <taxon>Rhizopogon</taxon>
    </lineage>
</organism>
<dbReference type="Proteomes" id="UP000183567">
    <property type="component" value="Unassembled WGS sequence"/>
</dbReference>
<evidence type="ECO:0000313" key="2">
    <source>
        <dbReference type="Proteomes" id="UP000183567"/>
    </source>
</evidence>
<dbReference type="EMBL" id="LVVM01000983">
    <property type="protein sequence ID" value="OJA19600.1"/>
    <property type="molecule type" value="Genomic_DNA"/>
</dbReference>
<protein>
    <submittedName>
        <fullName evidence="1">Uncharacterized protein</fullName>
    </submittedName>
</protein>
<name>A0A1J8R1B8_9AGAM</name>
<accession>A0A1J8R1B8</accession>
<comment type="caution">
    <text evidence="1">The sequence shown here is derived from an EMBL/GenBank/DDBJ whole genome shotgun (WGS) entry which is preliminary data.</text>
</comment>
<keyword evidence="2" id="KW-1185">Reference proteome</keyword>